<dbReference type="AlphaFoldDB" id="A0A3L7ART5"/>
<keyword evidence="2" id="KW-1133">Transmembrane helix</keyword>
<gene>
    <name evidence="3" type="ORF">D9V34_09850</name>
</gene>
<dbReference type="OrthoDB" id="5244221at2"/>
<keyword evidence="2" id="KW-0472">Membrane</keyword>
<feature type="transmembrane region" description="Helical" evidence="2">
    <location>
        <begin position="63"/>
        <end position="88"/>
    </location>
</feature>
<comment type="caution">
    <text evidence="3">The sequence shown here is derived from an EMBL/GenBank/DDBJ whole genome shotgun (WGS) entry which is preliminary data.</text>
</comment>
<dbReference type="EMBL" id="RCUY01000009">
    <property type="protein sequence ID" value="RLP82112.1"/>
    <property type="molecule type" value="Genomic_DNA"/>
</dbReference>
<dbReference type="InterPro" id="IPR016566">
    <property type="entry name" value="UCP010219"/>
</dbReference>
<feature type="transmembrane region" description="Helical" evidence="2">
    <location>
        <begin position="230"/>
        <end position="252"/>
    </location>
</feature>
<feature type="transmembrane region" description="Helical" evidence="2">
    <location>
        <begin position="94"/>
        <end position="114"/>
    </location>
</feature>
<keyword evidence="4" id="KW-1185">Reference proteome</keyword>
<sequence>MTSSDSTTPPESHQSGSHQPESSQPVPADGEEISPKLSETLAQVAARSSLGALASGGSNTGTALLGAIGGIRGIIEAVVPGLLFVIVFTLTQSLPWAAGLAVGIAVVATVARLIGKSSVTAAIGGLVGVVASAVLALTTGRAEDNFVLGFYVNSGYALGLLISIAVRWPLIGVLAGYLMGDGVAWRHDRFKRRVFTWLTLAWVGMFVARLAVQLPFYFSGNVAALGLTRIAMGLPLYAPVLVLTWLIVRSVYRRGETADKRS</sequence>
<dbReference type="Pfam" id="PF11361">
    <property type="entry name" value="DUF3159"/>
    <property type="match status" value="1"/>
</dbReference>
<feature type="transmembrane region" description="Helical" evidence="2">
    <location>
        <begin position="119"/>
        <end position="137"/>
    </location>
</feature>
<feature type="transmembrane region" description="Helical" evidence="2">
    <location>
        <begin position="194"/>
        <end position="218"/>
    </location>
</feature>
<organism evidence="3 4">
    <name type="scientific">Mycetocola lacteus</name>
    <dbReference type="NCBI Taxonomy" id="76637"/>
    <lineage>
        <taxon>Bacteria</taxon>
        <taxon>Bacillati</taxon>
        <taxon>Actinomycetota</taxon>
        <taxon>Actinomycetes</taxon>
        <taxon>Micrococcales</taxon>
        <taxon>Microbacteriaceae</taxon>
        <taxon>Mycetocola</taxon>
    </lineage>
</organism>
<protein>
    <submittedName>
        <fullName evidence="3">DUF3159 domain-containing protein</fullName>
    </submittedName>
</protein>
<reference evidence="3 4" key="1">
    <citation type="submission" date="2018-10" db="EMBL/GenBank/DDBJ databases">
        <authorList>
            <person name="Li J."/>
        </authorList>
    </citation>
    <scope>NUCLEOTIDE SEQUENCE [LARGE SCALE GENOMIC DNA]</scope>
    <source>
        <strain evidence="3 4">JCM 11654</strain>
    </source>
</reference>
<name>A0A3L7ART5_9MICO</name>
<dbReference type="PIRSF" id="PIRSF010219">
    <property type="entry name" value="UCP010219"/>
    <property type="match status" value="1"/>
</dbReference>
<evidence type="ECO:0000256" key="2">
    <source>
        <dbReference type="SAM" id="Phobius"/>
    </source>
</evidence>
<dbReference type="RefSeq" id="WP_121688663.1">
    <property type="nucleotide sequence ID" value="NZ_RCUY01000009.1"/>
</dbReference>
<evidence type="ECO:0000313" key="3">
    <source>
        <dbReference type="EMBL" id="RLP82112.1"/>
    </source>
</evidence>
<feature type="region of interest" description="Disordered" evidence="1">
    <location>
        <begin position="1"/>
        <end position="34"/>
    </location>
</feature>
<evidence type="ECO:0000313" key="4">
    <source>
        <dbReference type="Proteomes" id="UP000269438"/>
    </source>
</evidence>
<feature type="compositionally biased region" description="Polar residues" evidence="1">
    <location>
        <begin position="1"/>
        <end position="25"/>
    </location>
</feature>
<dbReference type="Proteomes" id="UP000269438">
    <property type="component" value="Unassembled WGS sequence"/>
</dbReference>
<proteinExistence type="predicted"/>
<evidence type="ECO:0000256" key="1">
    <source>
        <dbReference type="SAM" id="MobiDB-lite"/>
    </source>
</evidence>
<feature type="transmembrane region" description="Helical" evidence="2">
    <location>
        <begin position="157"/>
        <end position="178"/>
    </location>
</feature>
<accession>A0A3L7ART5</accession>
<keyword evidence="2" id="KW-0812">Transmembrane</keyword>